<dbReference type="SUPFAM" id="SSF46894">
    <property type="entry name" value="C-terminal effector domain of the bipartite response regulators"/>
    <property type="match status" value="1"/>
</dbReference>
<dbReference type="PROSITE" id="PS50043">
    <property type="entry name" value="HTH_LUXR_2"/>
    <property type="match status" value="1"/>
</dbReference>
<dbReference type="InterPro" id="IPR036388">
    <property type="entry name" value="WH-like_DNA-bd_sf"/>
</dbReference>
<reference evidence="5" key="1">
    <citation type="journal article" date="2019" name="Int. J. Syst. Evol. Microbiol.">
        <title>The Global Catalogue of Microorganisms (GCM) 10K type strain sequencing project: providing services to taxonomists for standard genome sequencing and annotation.</title>
        <authorList>
            <consortium name="The Broad Institute Genomics Platform"/>
            <consortium name="The Broad Institute Genome Sequencing Center for Infectious Disease"/>
            <person name="Wu L."/>
            <person name="Ma J."/>
        </authorList>
    </citation>
    <scope>NUCLEOTIDE SEQUENCE [LARGE SCALE GENOMIC DNA]</scope>
    <source>
        <strain evidence="5">TBRC 1826</strain>
    </source>
</reference>
<dbReference type="RefSeq" id="WP_378531631.1">
    <property type="nucleotide sequence ID" value="NZ_JBHSBH010000006.1"/>
</dbReference>
<dbReference type="InterPro" id="IPR011990">
    <property type="entry name" value="TPR-like_helical_dom_sf"/>
</dbReference>
<dbReference type="InterPro" id="IPR027417">
    <property type="entry name" value="P-loop_NTPase"/>
</dbReference>
<keyword evidence="1" id="KW-0547">Nucleotide-binding</keyword>
<dbReference type="SUPFAM" id="SSF52540">
    <property type="entry name" value="P-loop containing nucleoside triphosphate hydrolases"/>
    <property type="match status" value="1"/>
</dbReference>
<sequence>MQFAERESEIKVLSSMLATSGQGRGGAALITGPAGFGKTQTLHSFAGTAAKSGVTHLSATCLRNEQNISLGVVHQILQALGGVLGEIPSSLKRLHEAAFSATPEGIKPDDLNWIGVTQGLWELITSRARQGTVLLTIDDIHYADSISFEIILHFINRIHTENILMVFTSNEGPNGVPFRIQTDLMYHPNCHRLRISPYSRDAVSRIAQRHLGTAPDSPISEQIHRVSGGNALLAHSLIDDQRNAAGAPGGLVAADGFSGSIRTLLRRIGPTTLRIVHASAVLDTFASPSLLADMLYIKRETVSGTLDWLTAIGLFGPDGFRHPAAKAAVLDSIEPELHRELNGRAAQVLYTRGIQATVVAGHIVDDSTLNAPWTIDVLREAADQALSTSEYELAVRYLRHAVLLSSGDERVSLTLALAKAEWRINPASAVPYTPMLLRAARDGRLHGGDIHWLLMCMLWHGQNDEAMDLHALLQQAATGQAREGGDAAVWRLAAEHWLAATHPPVLHRLRGSYRPSPMGDGNDFLLTGLYGKAVMTLTTTLQDTVNEGALKTAEKVLRSVQLEGCNIEPVEAALFCLVYSDRTDQAAELAEALFTLAQRRGSPTWVSALAAFRAHIAERRGELLEAVKYARIALETLPQRSLGVLAALPLATLIEAHTEMGEFDEAEQYLRHPLPESALHTRYGLHYLAARGRYHVSVGQPHTGLADFMKCGSLMRSWEVDTPLLVPWRLGAAGVSVVLKEDARARKLLDMHYAHPHGDSPRIRGFALMVLASTKELRHRPALLREAIDLFQEGGHSLELAHALARLSNSLATLGETVKARLIGQQADSLSEQFHAEPLRKEIADAFEKGFTAPTGPNARSTLSPAEYRVASMAALGYTNREISKKAHITVSTVEQHLTRIYRKLNVNGRDDLPLLYSAKELRAASRAISGTEAPRRIPGSASVAG</sequence>
<evidence type="ECO:0000256" key="2">
    <source>
        <dbReference type="ARBA" id="ARBA00022840"/>
    </source>
</evidence>
<dbReference type="Proteomes" id="UP001595847">
    <property type="component" value="Unassembled WGS sequence"/>
</dbReference>
<dbReference type="InterPro" id="IPR000792">
    <property type="entry name" value="Tscrpt_reg_LuxR_C"/>
</dbReference>
<comment type="caution">
    <text evidence="4">The sequence shown here is derived from an EMBL/GenBank/DDBJ whole genome shotgun (WGS) entry which is preliminary data.</text>
</comment>
<dbReference type="InterPro" id="IPR041664">
    <property type="entry name" value="AAA_16"/>
</dbReference>
<evidence type="ECO:0000256" key="1">
    <source>
        <dbReference type="ARBA" id="ARBA00022741"/>
    </source>
</evidence>
<dbReference type="Gene3D" id="1.25.40.10">
    <property type="entry name" value="Tetratricopeptide repeat domain"/>
    <property type="match status" value="1"/>
</dbReference>
<gene>
    <name evidence="4" type="ORF">ACFOVU_08635</name>
</gene>
<proteinExistence type="predicted"/>
<protein>
    <submittedName>
        <fullName evidence="4">AAA family ATPase</fullName>
    </submittedName>
</protein>
<dbReference type="EMBL" id="JBHSBH010000006">
    <property type="protein sequence ID" value="MFC3995978.1"/>
    <property type="molecule type" value="Genomic_DNA"/>
</dbReference>
<evidence type="ECO:0000313" key="4">
    <source>
        <dbReference type="EMBL" id="MFC3995978.1"/>
    </source>
</evidence>
<keyword evidence="5" id="KW-1185">Reference proteome</keyword>
<evidence type="ECO:0000313" key="5">
    <source>
        <dbReference type="Proteomes" id="UP001595847"/>
    </source>
</evidence>
<dbReference type="SMART" id="SM00421">
    <property type="entry name" value="HTH_LUXR"/>
    <property type="match status" value="1"/>
</dbReference>
<dbReference type="PANTHER" id="PTHR16305:SF28">
    <property type="entry name" value="GUANYLATE CYCLASE DOMAIN-CONTAINING PROTEIN"/>
    <property type="match status" value="1"/>
</dbReference>
<dbReference type="PANTHER" id="PTHR16305">
    <property type="entry name" value="TESTICULAR SOLUBLE ADENYLYL CYCLASE"/>
    <property type="match status" value="1"/>
</dbReference>
<dbReference type="Pfam" id="PF00196">
    <property type="entry name" value="GerE"/>
    <property type="match status" value="1"/>
</dbReference>
<dbReference type="SUPFAM" id="SSF48452">
    <property type="entry name" value="TPR-like"/>
    <property type="match status" value="1"/>
</dbReference>
<dbReference type="Pfam" id="PF13191">
    <property type="entry name" value="AAA_16"/>
    <property type="match status" value="1"/>
</dbReference>
<dbReference type="PRINTS" id="PR00038">
    <property type="entry name" value="HTHLUXR"/>
</dbReference>
<dbReference type="Gene3D" id="3.40.50.300">
    <property type="entry name" value="P-loop containing nucleotide triphosphate hydrolases"/>
    <property type="match status" value="1"/>
</dbReference>
<name>A0ABV8FKU6_9ACTN</name>
<feature type="domain" description="HTH luxR-type" evidence="3">
    <location>
        <begin position="856"/>
        <end position="921"/>
    </location>
</feature>
<accession>A0ABV8FKU6</accession>
<dbReference type="InterPro" id="IPR016032">
    <property type="entry name" value="Sig_transdc_resp-reg_C-effctor"/>
</dbReference>
<evidence type="ECO:0000259" key="3">
    <source>
        <dbReference type="PROSITE" id="PS50043"/>
    </source>
</evidence>
<dbReference type="CDD" id="cd06170">
    <property type="entry name" value="LuxR_C_like"/>
    <property type="match status" value="1"/>
</dbReference>
<keyword evidence="2" id="KW-0067">ATP-binding</keyword>
<organism evidence="4 5">
    <name type="scientific">Nocardiopsis sediminis</name>
    <dbReference type="NCBI Taxonomy" id="1778267"/>
    <lineage>
        <taxon>Bacteria</taxon>
        <taxon>Bacillati</taxon>
        <taxon>Actinomycetota</taxon>
        <taxon>Actinomycetes</taxon>
        <taxon>Streptosporangiales</taxon>
        <taxon>Nocardiopsidaceae</taxon>
        <taxon>Nocardiopsis</taxon>
    </lineage>
</organism>
<dbReference type="Gene3D" id="1.10.10.10">
    <property type="entry name" value="Winged helix-like DNA-binding domain superfamily/Winged helix DNA-binding domain"/>
    <property type="match status" value="1"/>
</dbReference>